<feature type="domain" description="Flavodoxin-like" evidence="1">
    <location>
        <begin position="3"/>
        <end position="174"/>
    </location>
</feature>
<dbReference type="Gene3D" id="3.40.50.360">
    <property type="match status" value="1"/>
</dbReference>
<proteinExistence type="predicted"/>
<protein>
    <submittedName>
        <fullName evidence="2">Flavodoxin</fullName>
    </submittedName>
</protein>
<dbReference type="AlphaFoldDB" id="A0A7C3V8K0"/>
<sequence>MRILNLYYSSTGNTEKVAHQISATAQRLGHQVDTVKIAGDRDLDLLGYDFVFLGSGVYQWLPGKPLQEFIGGRLSHYGKEGEIKLNAPRRGRKKGVVYCTYGGAHTGVNEAIPAVKYMGQLLDHLGIEVVAEWYIIGAYPGKGPLREYSAGGRLGNIEGRPNEADLKDVAERVTGILRM</sequence>
<dbReference type="EMBL" id="DTMF01000242">
    <property type="protein sequence ID" value="HGF34660.1"/>
    <property type="molecule type" value="Genomic_DNA"/>
</dbReference>
<dbReference type="InterPro" id="IPR029039">
    <property type="entry name" value="Flavoprotein-like_sf"/>
</dbReference>
<gene>
    <name evidence="2" type="ORF">ENW96_09780</name>
</gene>
<evidence type="ECO:0000313" key="2">
    <source>
        <dbReference type="EMBL" id="HGF34660.1"/>
    </source>
</evidence>
<reference evidence="2" key="1">
    <citation type="journal article" date="2020" name="mSystems">
        <title>Genome- and Community-Level Interaction Insights into Carbon Utilization and Element Cycling Functions of Hydrothermarchaeota in Hydrothermal Sediment.</title>
        <authorList>
            <person name="Zhou Z."/>
            <person name="Liu Y."/>
            <person name="Xu W."/>
            <person name="Pan J."/>
            <person name="Luo Z.H."/>
            <person name="Li M."/>
        </authorList>
    </citation>
    <scope>NUCLEOTIDE SEQUENCE [LARGE SCALE GENOMIC DNA]</scope>
    <source>
        <strain evidence="2">SpSt-897</strain>
    </source>
</reference>
<dbReference type="InterPro" id="IPR026816">
    <property type="entry name" value="Flavodoxin_dom"/>
</dbReference>
<dbReference type="PROSITE" id="PS50902">
    <property type="entry name" value="FLAVODOXIN_LIKE"/>
    <property type="match status" value="1"/>
</dbReference>
<evidence type="ECO:0000259" key="1">
    <source>
        <dbReference type="PROSITE" id="PS50902"/>
    </source>
</evidence>
<organism evidence="2">
    <name type="scientific">Desulfobacca acetoxidans</name>
    <dbReference type="NCBI Taxonomy" id="60893"/>
    <lineage>
        <taxon>Bacteria</taxon>
        <taxon>Pseudomonadati</taxon>
        <taxon>Thermodesulfobacteriota</taxon>
        <taxon>Desulfobaccia</taxon>
        <taxon>Desulfobaccales</taxon>
        <taxon>Desulfobaccaceae</taxon>
        <taxon>Desulfobacca</taxon>
    </lineage>
</organism>
<dbReference type="InterPro" id="IPR008254">
    <property type="entry name" value="Flavodoxin/NO_synth"/>
</dbReference>
<dbReference type="SUPFAM" id="SSF52218">
    <property type="entry name" value="Flavoproteins"/>
    <property type="match status" value="1"/>
</dbReference>
<name>A0A7C3V8K0_9BACT</name>
<dbReference type="GO" id="GO:0010181">
    <property type="term" value="F:FMN binding"/>
    <property type="evidence" value="ECO:0007669"/>
    <property type="project" value="InterPro"/>
</dbReference>
<accession>A0A7C3V8K0</accession>
<dbReference type="Pfam" id="PF12724">
    <property type="entry name" value="Flavodoxin_5"/>
    <property type="match status" value="1"/>
</dbReference>
<comment type="caution">
    <text evidence="2">The sequence shown here is derived from an EMBL/GenBank/DDBJ whole genome shotgun (WGS) entry which is preliminary data.</text>
</comment>